<dbReference type="Proteomes" id="UP000471640">
    <property type="component" value="Unassembled WGS sequence"/>
</dbReference>
<evidence type="ECO:0000313" key="2">
    <source>
        <dbReference type="EMBL" id="NEX18849.1"/>
    </source>
</evidence>
<dbReference type="AlphaFoldDB" id="A0A6P1DLP9"/>
<feature type="domain" description="Apple" evidence="1">
    <location>
        <begin position="204"/>
        <end position="300"/>
    </location>
</feature>
<protein>
    <recommendedName>
        <fullName evidence="1">Apple domain-containing protein</fullName>
    </recommendedName>
</protein>
<comment type="caution">
    <text evidence="2">The sequence shown here is derived from an EMBL/GenBank/DDBJ whole genome shotgun (WGS) entry which is preliminary data.</text>
</comment>
<dbReference type="Pfam" id="PF00024">
    <property type="entry name" value="PAN_1"/>
    <property type="match status" value="1"/>
</dbReference>
<reference evidence="3" key="1">
    <citation type="journal article" date="2020" name="Microbiol. Resour. Announc.">
        <title>Draft Genome Sequences of Thiorhodococcus mannitoliphagus and Thiorhodococcus minor, Purple Sulfur Photosynthetic Bacteria in the Gammaproteobacterial Family Chromatiaceae.</title>
        <authorList>
            <person name="Aviles F.A."/>
            <person name="Meyer T.E."/>
            <person name="Kyndt J.A."/>
        </authorList>
    </citation>
    <scope>NUCLEOTIDE SEQUENCE [LARGE SCALE GENOMIC DNA]</scope>
    <source>
        <strain evidence="3">DSM 18266</strain>
    </source>
</reference>
<dbReference type="PROSITE" id="PS50948">
    <property type="entry name" value="PAN"/>
    <property type="match status" value="1"/>
</dbReference>
<dbReference type="EMBL" id="JAAIJR010000002">
    <property type="protein sequence ID" value="NEX18849.1"/>
    <property type="molecule type" value="Genomic_DNA"/>
</dbReference>
<name>A0A6P1DLP9_9GAMM</name>
<keyword evidence="3" id="KW-1185">Reference proteome</keyword>
<sequence length="317" mass="33120">MTKRERHLWTAFVGLGVVLGADLSSNDAQARQCVKAAFGIGYVAKVDWYEYGSVVGGINNVTGDFEVEGSTKAPVKSEKIAVGQESCGDDATVTRTALVRVVGGDIADWTTKIAAAGVGAVAGAAICVGTAGTGCGVIASAIAGTAGAAAGGAPTLAIPDVKEVFYVGAPSHYRKLELGGTVWGPTYEEGEPATMFDIPGSKAFPDQFFRMTNNAALRNASPYKTLYNTTIGACAFACQAIDITRCKSFNYYPVPSAANPGDKKQMFSCELFDKQAAEVCGTSPARVMKAEIVNYYEKTSLPKKQIAASCTKPRDDG</sequence>
<organism evidence="2 3">
    <name type="scientific">Thiorhodococcus mannitoliphagus</name>
    <dbReference type="NCBI Taxonomy" id="329406"/>
    <lineage>
        <taxon>Bacteria</taxon>
        <taxon>Pseudomonadati</taxon>
        <taxon>Pseudomonadota</taxon>
        <taxon>Gammaproteobacteria</taxon>
        <taxon>Chromatiales</taxon>
        <taxon>Chromatiaceae</taxon>
        <taxon>Thiorhodococcus</taxon>
    </lineage>
</organism>
<proteinExistence type="predicted"/>
<dbReference type="InterPro" id="IPR003609">
    <property type="entry name" value="Pan_app"/>
</dbReference>
<reference evidence="2 3" key="2">
    <citation type="submission" date="2020-02" db="EMBL/GenBank/DDBJ databases">
        <title>Genome sequences of Thiorhodococcus mannitoliphagus and Thiorhodococcus minor, purple sulfur photosynthetic bacteria in the gammaproteobacterial family, Chromatiaceae.</title>
        <authorList>
            <person name="Aviles F.A."/>
            <person name="Meyer T.E."/>
            <person name="Kyndt J.A."/>
        </authorList>
    </citation>
    <scope>NUCLEOTIDE SEQUENCE [LARGE SCALE GENOMIC DNA]</scope>
    <source>
        <strain evidence="2 3">DSM 18266</strain>
    </source>
</reference>
<evidence type="ECO:0000259" key="1">
    <source>
        <dbReference type="PROSITE" id="PS50948"/>
    </source>
</evidence>
<gene>
    <name evidence="2" type="ORF">G3480_00685</name>
</gene>
<accession>A0A6P1DLP9</accession>
<evidence type="ECO:0000313" key="3">
    <source>
        <dbReference type="Proteomes" id="UP000471640"/>
    </source>
</evidence>
<dbReference type="RefSeq" id="WP_164651734.1">
    <property type="nucleotide sequence ID" value="NZ_JAAIJR010000002.1"/>
</dbReference>
<dbReference type="Gene3D" id="3.50.4.10">
    <property type="entry name" value="Hepatocyte Growth Factor"/>
    <property type="match status" value="1"/>
</dbReference>